<organism evidence="4 5">
    <name type="scientific">Bacillus carboniphilus</name>
    <dbReference type="NCBI Taxonomy" id="86663"/>
    <lineage>
        <taxon>Bacteria</taxon>
        <taxon>Bacillati</taxon>
        <taxon>Bacillota</taxon>
        <taxon>Bacilli</taxon>
        <taxon>Bacillales</taxon>
        <taxon>Bacillaceae</taxon>
        <taxon>Bacillus</taxon>
    </lineage>
</organism>
<sequence length="248" mass="28373">MRNNLKWVIFSIGVVVLFFIVQFDIKNDESWDSWNLPLTGKIIYLDPGHGGVDPGASKENVIEKDVALNIAFKLRDFLQQQGALVLMTREADIDLADANTKGYSRRKSEDLHKRLKLINDSEADLFLSIHLNAIPSSRWSGAQTFYGPRYKESEEAAKYIQGELTRNLENTTRQAKEINNVFLMKHAEKPGVLVEVGFLSNSVERGNLQNEAYQEMLAASIYKGVLRYFSEYDDEDKEDEDEEKIEDE</sequence>
<dbReference type="SUPFAM" id="SSF53187">
    <property type="entry name" value="Zn-dependent exopeptidases"/>
    <property type="match status" value="1"/>
</dbReference>
<accession>A0ABP3FSL4</accession>
<comment type="caution">
    <text evidence="4">The sequence shown here is derived from an EMBL/GenBank/DDBJ whole genome shotgun (WGS) entry which is preliminary data.</text>
</comment>
<keyword evidence="1" id="KW-0378">Hydrolase</keyword>
<evidence type="ECO:0000313" key="5">
    <source>
        <dbReference type="Proteomes" id="UP001500782"/>
    </source>
</evidence>
<dbReference type="CDD" id="cd02696">
    <property type="entry name" value="MurNAc-LAA"/>
    <property type="match status" value="1"/>
</dbReference>
<dbReference type="InterPro" id="IPR014234">
    <property type="entry name" value="Spore_CwlD"/>
</dbReference>
<dbReference type="EMBL" id="BAAADJ010000013">
    <property type="protein sequence ID" value="GAA0323628.1"/>
    <property type="molecule type" value="Genomic_DNA"/>
</dbReference>
<proteinExistence type="predicted"/>
<dbReference type="PANTHER" id="PTHR30404">
    <property type="entry name" value="N-ACETYLMURAMOYL-L-ALANINE AMIDASE"/>
    <property type="match status" value="1"/>
</dbReference>
<dbReference type="PANTHER" id="PTHR30404:SF0">
    <property type="entry name" value="N-ACETYLMURAMOYL-L-ALANINE AMIDASE AMIC"/>
    <property type="match status" value="1"/>
</dbReference>
<evidence type="ECO:0000256" key="1">
    <source>
        <dbReference type="ARBA" id="ARBA00022801"/>
    </source>
</evidence>
<feature type="domain" description="MurNAc-LAA" evidence="3">
    <location>
        <begin position="115"/>
        <end position="226"/>
    </location>
</feature>
<dbReference type="InterPro" id="IPR050695">
    <property type="entry name" value="N-acetylmuramoyl_amidase_3"/>
</dbReference>
<evidence type="ECO:0000259" key="3">
    <source>
        <dbReference type="SMART" id="SM00646"/>
    </source>
</evidence>
<dbReference type="Proteomes" id="UP001500782">
    <property type="component" value="Unassembled WGS sequence"/>
</dbReference>
<keyword evidence="5" id="KW-1185">Reference proteome</keyword>
<feature type="transmembrane region" description="Helical" evidence="2">
    <location>
        <begin position="7"/>
        <end position="25"/>
    </location>
</feature>
<name>A0ABP3FSL4_9BACI</name>
<dbReference type="NCBIfam" id="TIGR02883">
    <property type="entry name" value="spore_cwlD"/>
    <property type="match status" value="1"/>
</dbReference>
<keyword evidence="2" id="KW-0472">Membrane</keyword>
<dbReference type="SMART" id="SM00646">
    <property type="entry name" value="Ami_3"/>
    <property type="match status" value="1"/>
</dbReference>
<dbReference type="RefSeq" id="WP_343797390.1">
    <property type="nucleotide sequence ID" value="NZ_BAAADJ010000013.1"/>
</dbReference>
<reference evidence="5" key="1">
    <citation type="journal article" date="2019" name="Int. J. Syst. Evol. Microbiol.">
        <title>The Global Catalogue of Microorganisms (GCM) 10K type strain sequencing project: providing services to taxonomists for standard genome sequencing and annotation.</title>
        <authorList>
            <consortium name="The Broad Institute Genomics Platform"/>
            <consortium name="The Broad Institute Genome Sequencing Center for Infectious Disease"/>
            <person name="Wu L."/>
            <person name="Ma J."/>
        </authorList>
    </citation>
    <scope>NUCLEOTIDE SEQUENCE [LARGE SCALE GENOMIC DNA]</scope>
    <source>
        <strain evidence="5">JCM 9731</strain>
    </source>
</reference>
<dbReference type="Pfam" id="PF01520">
    <property type="entry name" value="Amidase_3"/>
    <property type="match status" value="1"/>
</dbReference>
<keyword evidence="2" id="KW-1133">Transmembrane helix</keyword>
<gene>
    <name evidence="4" type="primary">cwlD</name>
    <name evidence="4" type="ORF">GCM10008967_12690</name>
</gene>
<dbReference type="InterPro" id="IPR002508">
    <property type="entry name" value="MurNAc-LAA_cat"/>
</dbReference>
<evidence type="ECO:0000256" key="2">
    <source>
        <dbReference type="SAM" id="Phobius"/>
    </source>
</evidence>
<keyword evidence="2" id="KW-0812">Transmembrane</keyword>
<evidence type="ECO:0000313" key="4">
    <source>
        <dbReference type="EMBL" id="GAA0323628.1"/>
    </source>
</evidence>
<dbReference type="Gene3D" id="3.40.630.40">
    <property type="entry name" value="Zn-dependent exopeptidases"/>
    <property type="match status" value="1"/>
</dbReference>
<protein>
    <submittedName>
        <fullName evidence="4">N-acetylmuramoyl-L-alanine amidase CwlD</fullName>
    </submittedName>
</protein>